<name>A0A858RG28_9BACT</name>
<accession>A0A858RG28</accession>
<dbReference type="Proteomes" id="UP000501812">
    <property type="component" value="Chromosome"/>
</dbReference>
<dbReference type="EMBL" id="CP051774">
    <property type="protein sequence ID" value="QJE96076.1"/>
    <property type="molecule type" value="Genomic_DNA"/>
</dbReference>
<dbReference type="RefSeq" id="WP_169454454.1">
    <property type="nucleotide sequence ID" value="NZ_CP051774.1"/>
</dbReference>
<organism evidence="1 2">
    <name type="scientific">Luteolibacter luteus</name>
    <dbReference type="NCBI Taxonomy" id="2728835"/>
    <lineage>
        <taxon>Bacteria</taxon>
        <taxon>Pseudomonadati</taxon>
        <taxon>Verrucomicrobiota</taxon>
        <taxon>Verrucomicrobiia</taxon>
        <taxon>Verrucomicrobiales</taxon>
        <taxon>Verrucomicrobiaceae</taxon>
        <taxon>Luteolibacter</taxon>
    </lineage>
</organism>
<keyword evidence="2" id="KW-1185">Reference proteome</keyword>
<proteinExistence type="predicted"/>
<protein>
    <submittedName>
        <fullName evidence="1">Uncharacterized protein</fullName>
    </submittedName>
</protein>
<gene>
    <name evidence="1" type="ORF">HHL09_09865</name>
</gene>
<dbReference type="AlphaFoldDB" id="A0A858RG28"/>
<sequence>MHLRFTEEELGTLVEMVSLAAEVASWNERPGSEEGVGAYEALEEKVLEKAKHAGHGTHISFDEEKQRHHLTPEYQDGSFYQQCYDEFRNEVFWEELVIRLADRDLAKAIGMQAWQNLTEEQRRSRTQDLEKRYWEEFSKNGIERVAVIFPPGEG</sequence>
<dbReference type="KEGG" id="luo:HHL09_09865"/>
<reference evidence="1 2" key="1">
    <citation type="submission" date="2020-04" db="EMBL/GenBank/DDBJ databases">
        <title>Luteolibacter sp. G-1-1-1 isolated from soil.</title>
        <authorList>
            <person name="Dahal R.H."/>
        </authorList>
    </citation>
    <scope>NUCLEOTIDE SEQUENCE [LARGE SCALE GENOMIC DNA]</scope>
    <source>
        <strain evidence="1 2">G-1-1-1</strain>
    </source>
</reference>
<evidence type="ECO:0000313" key="2">
    <source>
        <dbReference type="Proteomes" id="UP000501812"/>
    </source>
</evidence>
<evidence type="ECO:0000313" key="1">
    <source>
        <dbReference type="EMBL" id="QJE96076.1"/>
    </source>
</evidence>